<dbReference type="STRING" id="655015.B1812_19770"/>
<dbReference type="GO" id="GO:0000156">
    <property type="term" value="F:phosphorelay response regulator activity"/>
    <property type="evidence" value="ECO:0007669"/>
    <property type="project" value="TreeGrafter"/>
</dbReference>
<dbReference type="InterPro" id="IPR036388">
    <property type="entry name" value="WH-like_DNA-bd_sf"/>
</dbReference>
<evidence type="ECO:0000256" key="5">
    <source>
        <dbReference type="ARBA" id="ARBA00023163"/>
    </source>
</evidence>
<evidence type="ECO:0000256" key="2">
    <source>
        <dbReference type="ARBA" id="ARBA00023012"/>
    </source>
</evidence>
<dbReference type="Gene3D" id="3.40.50.2300">
    <property type="match status" value="1"/>
</dbReference>
<feature type="modified residue" description="4-aspartylphosphate" evidence="6">
    <location>
        <position position="62"/>
    </location>
</feature>
<dbReference type="RefSeq" id="WP_245299990.1">
    <property type="nucleotide sequence ID" value="NZ_AP027149.1"/>
</dbReference>
<evidence type="ECO:0000256" key="4">
    <source>
        <dbReference type="ARBA" id="ARBA00023125"/>
    </source>
</evidence>
<evidence type="ECO:0000256" key="3">
    <source>
        <dbReference type="ARBA" id="ARBA00023015"/>
    </source>
</evidence>
<dbReference type="GO" id="GO:0000976">
    <property type="term" value="F:transcription cis-regulatory region binding"/>
    <property type="evidence" value="ECO:0007669"/>
    <property type="project" value="TreeGrafter"/>
</dbReference>
<proteinExistence type="predicted"/>
<dbReference type="GO" id="GO:0005829">
    <property type="term" value="C:cytosol"/>
    <property type="evidence" value="ECO:0007669"/>
    <property type="project" value="TreeGrafter"/>
</dbReference>
<dbReference type="Gene3D" id="1.10.10.10">
    <property type="entry name" value="Winged helix-like DNA-binding domain superfamily/Winged helix DNA-binding domain"/>
    <property type="match status" value="1"/>
</dbReference>
<keyword evidence="3" id="KW-0805">Transcription regulation</keyword>
<organism evidence="10 11">
    <name type="scientific">Methylocystis bryophila</name>
    <dbReference type="NCBI Taxonomy" id="655015"/>
    <lineage>
        <taxon>Bacteria</taxon>
        <taxon>Pseudomonadati</taxon>
        <taxon>Pseudomonadota</taxon>
        <taxon>Alphaproteobacteria</taxon>
        <taxon>Hyphomicrobiales</taxon>
        <taxon>Methylocystaceae</taxon>
        <taxon>Methylocystis</taxon>
    </lineage>
</organism>
<dbReference type="KEGG" id="mbry:B1812_19770"/>
<sequence>MSKRRLGNAEPALILVVDDDRRIRGLLSRFLVSEGYRVSSAASAAEATARLSELIVDLIVLDVMMPGEDGLAFVARLRAENSPLSDAPILMLTARSELKSRVAGFEAGVDDYLGKPFEPRELVLRIASILRRTRAPARELGRARVANFGGLSFSPDSGLLLRGEKPVPLTTRERELLGALAGGDVVSRRALATRPGDAESNERSVDVEIARLRRKIEDAAHLIQTVRGQGYRLILDAPLADASETRAHS</sequence>
<dbReference type="Pfam" id="PF00072">
    <property type="entry name" value="Response_reg"/>
    <property type="match status" value="1"/>
</dbReference>
<evidence type="ECO:0000259" key="9">
    <source>
        <dbReference type="PROSITE" id="PS51755"/>
    </source>
</evidence>
<evidence type="ECO:0000256" key="6">
    <source>
        <dbReference type="PROSITE-ProRule" id="PRU00169"/>
    </source>
</evidence>
<dbReference type="InterPro" id="IPR039420">
    <property type="entry name" value="WalR-like"/>
</dbReference>
<dbReference type="AlphaFoldDB" id="A0A1W6N207"/>
<keyword evidence="1 6" id="KW-0597">Phosphoprotein</keyword>
<dbReference type="PANTHER" id="PTHR48111">
    <property type="entry name" value="REGULATOR OF RPOS"/>
    <property type="match status" value="1"/>
</dbReference>
<evidence type="ECO:0000313" key="10">
    <source>
        <dbReference type="EMBL" id="ARN83826.1"/>
    </source>
</evidence>
<dbReference type="PANTHER" id="PTHR48111:SF4">
    <property type="entry name" value="DNA-BINDING DUAL TRANSCRIPTIONAL REGULATOR OMPR"/>
    <property type="match status" value="1"/>
</dbReference>
<dbReference type="EMBL" id="CP019948">
    <property type="protein sequence ID" value="ARN83826.1"/>
    <property type="molecule type" value="Genomic_DNA"/>
</dbReference>
<feature type="domain" description="OmpR/PhoB-type" evidence="9">
    <location>
        <begin position="143"/>
        <end position="235"/>
    </location>
</feature>
<dbReference type="GO" id="GO:0006355">
    <property type="term" value="P:regulation of DNA-templated transcription"/>
    <property type="evidence" value="ECO:0007669"/>
    <property type="project" value="InterPro"/>
</dbReference>
<evidence type="ECO:0000313" key="11">
    <source>
        <dbReference type="Proteomes" id="UP000193978"/>
    </source>
</evidence>
<keyword evidence="4 7" id="KW-0238">DNA-binding</keyword>
<dbReference type="Pfam" id="PF00486">
    <property type="entry name" value="Trans_reg_C"/>
    <property type="match status" value="1"/>
</dbReference>
<dbReference type="CDD" id="cd17574">
    <property type="entry name" value="REC_OmpR"/>
    <property type="match status" value="1"/>
</dbReference>
<evidence type="ECO:0000256" key="1">
    <source>
        <dbReference type="ARBA" id="ARBA00022553"/>
    </source>
</evidence>
<dbReference type="InterPro" id="IPR001789">
    <property type="entry name" value="Sig_transdc_resp-reg_receiver"/>
</dbReference>
<feature type="domain" description="Response regulatory" evidence="8">
    <location>
        <begin position="13"/>
        <end position="130"/>
    </location>
</feature>
<dbReference type="InterPro" id="IPR011006">
    <property type="entry name" value="CheY-like_superfamily"/>
</dbReference>
<reference evidence="10 11" key="1">
    <citation type="submission" date="2017-02" db="EMBL/GenBank/DDBJ databases">
        <authorList>
            <person name="Peterson S.W."/>
        </authorList>
    </citation>
    <scope>NUCLEOTIDE SEQUENCE [LARGE SCALE GENOMIC DNA]</scope>
    <source>
        <strain evidence="10 11">S285</strain>
    </source>
</reference>
<accession>A0A1W6N207</accession>
<dbReference type="PROSITE" id="PS51755">
    <property type="entry name" value="OMPR_PHOB"/>
    <property type="match status" value="1"/>
</dbReference>
<protein>
    <submittedName>
        <fullName evidence="10">DNA-binding response regulator</fullName>
    </submittedName>
</protein>
<dbReference type="GO" id="GO:0032993">
    <property type="term" value="C:protein-DNA complex"/>
    <property type="evidence" value="ECO:0007669"/>
    <property type="project" value="TreeGrafter"/>
</dbReference>
<keyword evidence="5" id="KW-0804">Transcription</keyword>
<dbReference type="SUPFAM" id="SSF52172">
    <property type="entry name" value="CheY-like"/>
    <property type="match status" value="1"/>
</dbReference>
<dbReference type="CDD" id="cd00383">
    <property type="entry name" value="trans_reg_C"/>
    <property type="match status" value="1"/>
</dbReference>
<dbReference type="SUPFAM" id="SSF46894">
    <property type="entry name" value="C-terminal effector domain of the bipartite response regulators"/>
    <property type="match status" value="1"/>
</dbReference>
<name>A0A1W6N207_9HYPH</name>
<keyword evidence="2" id="KW-0902">Two-component regulatory system</keyword>
<evidence type="ECO:0000256" key="7">
    <source>
        <dbReference type="PROSITE-ProRule" id="PRU01091"/>
    </source>
</evidence>
<evidence type="ECO:0000259" key="8">
    <source>
        <dbReference type="PROSITE" id="PS50110"/>
    </source>
</evidence>
<dbReference type="SMART" id="SM00862">
    <property type="entry name" value="Trans_reg_C"/>
    <property type="match status" value="1"/>
</dbReference>
<dbReference type="SMART" id="SM00448">
    <property type="entry name" value="REC"/>
    <property type="match status" value="1"/>
</dbReference>
<dbReference type="InterPro" id="IPR016032">
    <property type="entry name" value="Sig_transdc_resp-reg_C-effctor"/>
</dbReference>
<dbReference type="Gene3D" id="6.10.250.690">
    <property type="match status" value="1"/>
</dbReference>
<dbReference type="InterPro" id="IPR001867">
    <property type="entry name" value="OmpR/PhoB-type_DNA-bd"/>
</dbReference>
<feature type="DNA-binding region" description="OmpR/PhoB-type" evidence="7">
    <location>
        <begin position="143"/>
        <end position="235"/>
    </location>
</feature>
<keyword evidence="11" id="KW-1185">Reference proteome</keyword>
<dbReference type="Proteomes" id="UP000193978">
    <property type="component" value="Chromosome"/>
</dbReference>
<dbReference type="PROSITE" id="PS50110">
    <property type="entry name" value="RESPONSE_REGULATORY"/>
    <property type="match status" value="1"/>
</dbReference>
<gene>
    <name evidence="10" type="ORF">B1812_19770</name>
</gene>